<dbReference type="OrthoDB" id="2433898at2759"/>
<dbReference type="Proteomes" id="UP000615446">
    <property type="component" value="Unassembled WGS sequence"/>
</dbReference>
<reference evidence="2" key="1">
    <citation type="submission" date="2019-10" db="EMBL/GenBank/DDBJ databases">
        <title>Conservation and host-specific expression of non-tandemly repeated heterogenous ribosome RNA gene in arbuscular mycorrhizal fungi.</title>
        <authorList>
            <person name="Maeda T."/>
            <person name="Kobayashi Y."/>
            <person name="Nakagawa T."/>
            <person name="Ezawa T."/>
            <person name="Yamaguchi K."/>
            <person name="Bino T."/>
            <person name="Nishimoto Y."/>
            <person name="Shigenobu S."/>
            <person name="Kawaguchi M."/>
        </authorList>
    </citation>
    <scope>NUCLEOTIDE SEQUENCE</scope>
    <source>
        <strain evidence="2">HR1</strain>
    </source>
</reference>
<dbReference type="PROSITE" id="PS50879">
    <property type="entry name" value="RNASE_H_1"/>
    <property type="match status" value="1"/>
</dbReference>
<evidence type="ECO:0000313" key="2">
    <source>
        <dbReference type="EMBL" id="GES91063.1"/>
    </source>
</evidence>
<evidence type="ECO:0000313" key="3">
    <source>
        <dbReference type="Proteomes" id="UP000615446"/>
    </source>
</evidence>
<dbReference type="InterPro" id="IPR036397">
    <property type="entry name" value="RNaseH_sf"/>
</dbReference>
<dbReference type="GO" id="GO:0004523">
    <property type="term" value="F:RNA-DNA hybrid ribonuclease activity"/>
    <property type="evidence" value="ECO:0007669"/>
    <property type="project" value="InterPro"/>
</dbReference>
<dbReference type="InterPro" id="IPR012337">
    <property type="entry name" value="RNaseH-like_sf"/>
</dbReference>
<feature type="domain" description="RNase H type-1" evidence="1">
    <location>
        <begin position="433"/>
        <end position="578"/>
    </location>
</feature>
<dbReference type="Gene3D" id="3.30.420.10">
    <property type="entry name" value="Ribonuclease H-like superfamily/Ribonuclease H"/>
    <property type="match status" value="1"/>
</dbReference>
<dbReference type="GO" id="GO:0003676">
    <property type="term" value="F:nucleic acid binding"/>
    <property type="evidence" value="ECO:0007669"/>
    <property type="project" value="InterPro"/>
</dbReference>
<evidence type="ECO:0000259" key="1">
    <source>
        <dbReference type="PROSITE" id="PS50879"/>
    </source>
</evidence>
<dbReference type="AlphaFoldDB" id="A0A8H3LTK1"/>
<dbReference type="Pfam" id="PF00075">
    <property type="entry name" value="RNase_H"/>
    <property type="match status" value="1"/>
</dbReference>
<proteinExistence type="predicted"/>
<dbReference type="SUPFAM" id="SSF53098">
    <property type="entry name" value="Ribonuclease H-like"/>
    <property type="match status" value="1"/>
</dbReference>
<gene>
    <name evidence="2" type="ORF">RCL2_001789700</name>
</gene>
<accession>A0A8H3LTK1</accession>
<organism evidence="2 3">
    <name type="scientific">Rhizophagus clarus</name>
    <dbReference type="NCBI Taxonomy" id="94130"/>
    <lineage>
        <taxon>Eukaryota</taxon>
        <taxon>Fungi</taxon>
        <taxon>Fungi incertae sedis</taxon>
        <taxon>Mucoromycota</taxon>
        <taxon>Glomeromycotina</taxon>
        <taxon>Glomeromycetes</taxon>
        <taxon>Glomerales</taxon>
        <taxon>Glomeraceae</taxon>
        <taxon>Rhizophagus</taxon>
    </lineage>
</organism>
<sequence length="967" mass="111701">MTTVRNHNGSCIITLDSQQFSIPITSIQSSERILGVQFNPLNRQKPIIKKLKQTINHIYHTLISKRLTHDHIRYIVNRVLIPRLEYQMQFSILTYNQCNSLLRPIKRLYKNSLSLPLSTPDQILYNSFFPSIISLFDNQLKAQSSLVTVIFNNPSLSILAIYKLYQTLYELWLPFFPLDITPFYNTVKKPTYLTKIIRLLNEYNFNFLPNFSLSTIGGSTPIRNYIDNLTTNDIQSLRNKRILFIDQVVSPDGYYLLTWNEVQAKHSCKYSGPIPKWFQLLERDFTLSQHRRLTHPLPDVQVFNLPIKQLSINNSLPVKHPINEWVYYWDETIKDIVFGKTISRENDSSSSITYFQHYILILCSSRSLSPSSNTAPVTPTRHNNSPITSHSISSITNTTSYSCPSNTSFITHAIIGSPALKNRLISLSTQFANFRDFTFYTDSSVINLGTLASSMGFGWLQVHHASPKLTFTGKTIFLTSSTRAELFSILSVFLVVPVQANVQIYTDSATCIQNFHTLIFNSVYSVRQQHKKLCHTVWRLIKFLHQHKSINVSLHKVKAHSNDHYNDEADRLAKLGHQSTEPMLVNTQFFSDQLMNIIWNGISHIDKNIRKWCATPISAKNFNRLIGSSTYKAVPDLISANIIDWEATTFWLNHNPHSSPTSSKLSKILSHRIKAVTFMLPTGSLQQRNYPKLYPTSPILCPSCRIHEDTNRHLGLCTSHQSSCLTIMESHRLFLIDILTQHCITSSPVDISHRVNSCKIFQLSHYFTMYRTLSPDHPIYLLFYNYVSLELTALFHTFINKTKLRKSLLLKFLLSLFKDFKQKIWNVHASSLKAWESTTLKITSKSKKTYRFKFGRHSQKSPRQHVHTSNIIHYNQARQPLDFGPPMTSRTYRHLNVNYAQHLIWASSNFLHSGLWHHYLSYIPFDNFNYIDQFPFTSLYLSSHLFSSFCNSSSSFIFTNRVSPSSL</sequence>
<comment type="caution">
    <text evidence="2">The sequence shown here is derived from an EMBL/GenBank/DDBJ whole genome shotgun (WGS) entry which is preliminary data.</text>
</comment>
<protein>
    <submittedName>
        <fullName evidence="2">Ribonuclease H-like domain-containing protein</fullName>
    </submittedName>
</protein>
<name>A0A8H3LTK1_9GLOM</name>
<dbReference type="InterPro" id="IPR002156">
    <property type="entry name" value="RNaseH_domain"/>
</dbReference>
<dbReference type="EMBL" id="BLAL01000197">
    <property type="protein sequence ID" value="GES91063.1"/>
    <property type="molecule type" value="Genomic_DNA"/>
</dbReference>